<name>A0A9N9SCM8_PHACE</name>
<dbReference type="GO" id="GO:0008010">
    <property type="term" value="F:structural constituent of chitin-based larval cuticle"/>
    <property type="evidence" value="ECO:0007669"/>
    <property type="project" value="TreeGrafter"/>
</dbReference>
<dbReference type="Pfam" id="PF00379">
    <property type="entry name" value="Chitin_bind_4"/>
    <property type="match status" value="1"/>
</dbReference>
<keyword evidence="3" id="KW-1185">Reference proteome</keyword>
<reference evidence="2" key="1">
    <citation type="submission" date="2022-01" db="EMBL/GenBank/DDBJ databases">
        <authorList>
            <person name="King R."/>
        </authorList>
    </citation>
    <scope>NUCLEOTIDE SEQUENCE</scope>
</reference>
<dbReference type="PANTHER" id="PTHR10380">
    <property type="entry name" value="CUTICLE PROTEIN"/>
    <property type="match status" value="1"/>
</dbReference>
<dbReference type="Proteomes" id="UP001153737">
    <property type="component" value="Chromosome 10"/>
</dbReference>
<dbReference type="GO" id="GO:0062129">
    <property type="term" value="C:chitin-based extracellular matrix"/>
    <property type="evidence" value="ECO:0007669"/>
    <property type="project" value="TreeGrafter"/>
</dbReference>
<dbReference type="PANTHER" id="PTHR10380:SF206">
    <property type="entry name" value="GH27759P"/>
    <property type="match status" value="1"/>
</dbReference>
<proteinExistence type="predicted"/>
<accession>A0A9N9SCM8</accession>
<dbReference type="InterPro" id="IPR050468">
    <property type="entry name" value="Cuticle_Struct_Prot"/>
</dbReference>
<dbReference type="EMBL" id="OU896716">
    <property type="protein sequence ID" value="CAG9814186.1"/>
    <property type="molecule type" value="Genomic_DNA"/>
</dbReference>
<evidence type="ECO:0000256" key="1">
    <source>
        <dbReference type="PROSITE-ProRule" id="PRU00497"/>
    </source>
</evidence>
<reference evidence="2" key="2">
    <citation type="submission" date="2022-10" db="EMBL/GenBank/DDBJ databases">
        <authorList>
            <consortium name="ENA_rothamsted_submissions"/>
            <consortium name="culmorum"/>
            <person name="King R."/>
        </authorList>
    </citation>
    <scope>NUCLEOTIDE SEQUENCE</scope>
</reference>
<dbReference type="OrthoDB" id="8251006at2759"/>
<sequence>MKQISHSLNHNLQKRIFEKVVYWISTTSTTNGWDTPSTHQYHIQTDEGAERYFRYQTDSGQYRKEKRLEDGTVIGTYAWIDADGMLRQRDYIADSAGYRILKSKKVYVGRNVNVGEAVKATKKYPASAGTLVKANHEHVARPVITVPYQGAVSNSLSSTYIPSTTTIPVISNAYIPDSPTHSYIPSTTPAPIVSTTPYVDVSPNSILSTTQFAQISNSEPHVVEITPNSYRIPTSTPYDLLLPPHNFTTPRSSYIPSPPNSFTIPTETPYYGSEPTETYLPSIPSSTERPYYQSTLPPPQPQYISGLYDSLPQGYKEVDHNSLDYNPYVRQVDNSYRFSNGPTYPIDKNGKPYHGQNIGNGYDPQYPTYDGVSVTNDGFRYYIPRAYHEEESSPSGKRSGSFGYIDPFGIRRVIYYNTAPGTGFQHRKNNRYVGFQATPYDPRPY</sequence>
<evidence type="ECO:0000313" key="3">
    <source>
        <dbReference type="Proteomes" id="UP001153737"/>
    </source>
</evidence>
<evidence type="ECO:0000313" key="2">
    <source>
        <dbReference type="EMBL" id="CAG9814186.1"/>
    </source>
</evidence>
<dbReference type="InterPro" id="IPR000618">
    <property type="entry name" value="Insect_cuticle"/>
</dbReference>
<protein>
    <recommendedName>
        <fullName evidence="4">Cuticle protein</fullName>
    </recommendedName>
</protein>
<organism evidence="2 3">
    <name type="scientific">Phaedon cochleariae</name>
    <name type="common">Mustard beetle</name>
    <dbReference type="NCBI Taxonomy" id="80249"/>
    <lineage>
        <taxon>Eukaryota</taxon>
        <taxon>Metazoa</taxon>
        <taxon>Ecdysozoa</taxon>
        <taxon>Arthropoda</taxon>
        <taxon>Hexapoda</taxon>
        <taxon>Insecta</taxon>
        <taxon>Pterygota</taxon>
        <taxon>Neoptera</taxon>
        <taxon>Endopterygota</taxon>
        <taxon>Coleoptera</taxon>
        <taxon>Polyphaga</taxon>
        <taxon>Cucujiformia</taxon>
        <taxon>Chrysomeloidea</taxon>
        <taxon>Chrysomelidae</taxon>
        <taxon>Chrysomelinae</taxon>
        <taxon>Chrysomelini</taxon>
        <taxon>Phaedon</taxon>
    </lineage>
</organism>
<evidence type="ECO:0008006" key="4">
    <source>
        <dbReference type="Google" id="ProtNLM"/>
    </source>
</evidence>
<dbReference type="PROSITE" id="PS51155">
    <property type="entry name" value="CHIT_BIND_RR_2"/>
    <property type="match status" value="2"/>
</dbReference>
<keyword evidence="1" id="KW-0193">Cuticle</keyword>
<dbReference type="AlphaFoldDB" id="A0A9N9SCM8"/>
<gene>
    <name evidence="2" type="ORF">PHAECO_LOCUS1838</name>
</gene>